<organism evidence="2 3">
    <name type="scientific">Lophium mytilinum</name>
    <dbReference type="NCBI Taxonomy" id="390894"/>
    <lineage>
        <taxon>Eukaryota</taxon>
        <taxon>Fungi</taxon>
        <taxon>Dikarya</taxon>
        <taxon>Ascomycota</taxon>
        <taxon>Pezizomycotina</taxon>
        <taxon>Dothideomycetes</taxon>
        <taxon>Pleosporomycetidae</taxon>
        <taxon>Mytilinidiales</taxon>
        <taxon>Mytilinidiaceae</taxon>
        <taxon>Lophium</taxon>
    </lineage>
</organism>
<evidence type="ECO:0000313" key="2">
    <source>
        <dbReference type="EMBL" id="KAF2500925.1"/>
    </source>
</evidence>
<feature type="transmembrane region" description="Helical" evidence="1">
    <location>
        <begin position="364"/>
        <end position="382"/>
    </location>
</feature>
<feature type="transmembrane region" description="Helical" evidence="1">
    <location>
        <begin position="324"/>
        <end position="352"/>
    </location>
</feature>
<dbReference type="InterPro" id="IPR053018">
    <property type="entry name" value="Elsinochrome_Biosynth-Asso"/>
</dbReference>
<gene>
    <name evidence="2" type="ORF">BU16DRAFT_185832</name>
</gene>
<dbReference type="Proteomes" id="UP000799750">
    <property type="component" value="Unassembled WGS sequence"/>
</dbReference>
<proteinExistence type="predicted"/>
<dbReference type="PANTHER" id="PTHR37577">
    <property type="entry name" value="INTEGRAL MEMBRANE PROTEIN"/>
    <property type="match status" value="1"/>
</dbReference>
<sequence length="408" mass="46983">MFCRTQPNCTNYPHHCPPPNPNGDGLPDVAGIGVVWSFGITAILTVLFAMPITLLSLLDILLCLRRALHLTTDDEITRFKTRLHALVEHITLGLSDQQLITGLTILTIGWTRHCTISSRHFWIVFDLSFFSAVTHLASLLALRSYFSQHRRLRDFRVFLMLCNYVMLLVAAILSFRDYDESTRDCPIQCAFDRIRSRQLGVSAMYTVQMVLLSVVFFWQLGMMYVKEDAWGMRHDMILRAVKARGQMEGGEQPARTYRGLLRARKERLEALTARPAGVERVTNVLKIRWVRKRVYTWLWRVEERFGARDGRPGRKSYEVAQWTVLMMVAPPAAVVWLVILTLLAMGVGRLVLDRRWAVGAENKWTFGQVLPMLIVVLPFFTLTEELRGVYSKLQRQHIRCNYVELALT</sequence>
<dbReference type="EMBL" id="MU004182">
    <property type="protein sequence ID" value="KAF2500925.1"/>
    <property type="molecule type" value="Genomic_DNA"/>
</dbReference>
<keyword evidence="1" id="KW-0472">Membrane</keyword>
<keyword evidence="1" id="KW-1133">Transmembrane helix</keyword>
<evidence type="ECO:0000256" key="1">
    <source>
        <dbReference type="SAM" id="Phobius"/>
    </source>
</evidence>
<dbReference type="OrthoDB" id="5427664at2759"/>
<reference evidence="2" key="1">
    <citation type="journal article" date="2020" name="Stud. Mycol.">
        <title>101 Dothideomycetes genomes: a test case for predicting lifestyles and emergence of pathogens.</title>
        <authorList>
            <person name="Haridas S."/>
            <person name="Albert R."/>
            <person name="Binder M."/>
            <person name="Bloem J."/>
            <person name="Labutti K."/>
            <person name="Salamov A."/>
            <person name="Andreopoulos B."/>
            <person name="Baker S."/>
            <person name="Barry K."/>
            <person name="Bills G."/>
            <person name="Bluhm B."/>
            <person name="Cannon C."/>
            <person name="Castanera R."/>
            <person name="Culley D."/>
            <person name="Daum C."/>
            <person name="Ezra D."/>
            <person name="Gonzalez J."/>
            <person name="Henrissat B."/>
            <person name="Kuo A."/>
            <person name="Liang C."/>
            <person name="Lipzen A."/>
            <person name="Lutzoni F."/>
            <person name="Magnuson J."/>
            <person name="Mondo S."/>
            <person name="Nolan M."/>
            <person name="Ohm R."/>
            <person name="Pangilinan J."/>
            <person name="Park H.-J."/>
            <person name="Ramirez L."/>
            <person name="Alfaro M."/>
            <person name="Sun H."/>
            <person name="Tritt A."/>
            <person name="Yoshinaga Y."/>
            <person name="Zwiers L.-H."/>
            <person name="Turgeon B."/>
            <person name="Goodwin S."/>
            <person name="Spatafora J."/>
            <person name="Crous P."/>
            <person name="Grigoriev I."/>
        </authorList>
    </citation>
    <scope>NUCLEOTIDE SEQUENCE</scope>
    <source>
        <strain evidence="2">CBS 269.34</strain>
    </source>
</reference>
<protein>
    <submittedName>
        <fullName evidence="2">Uncharacterized protein</fullName>
    </submittedName>
</protein>
<keyword evidence="3" id="KW-1185">Reference proteome</keyword>
<dbReference type="AlphaFoldDB" id="A0A6A6R800"/>
<dbReference type="PANTHER" id="PTHR37577:SF1">
    <property type="entry name" value="INTEGRAL MEMBRANE PROTEIN"/>
    <property type="match status" value="1"/>
</dbReference>
<feature type="transmembrane region" description="Helical" evidence="1">
    <location>
        <begin position="205"/>
        <end position="225"/>
    </location>
</feature>
<keyword evidence="1" id="KW-0812">Transmembrane</keyword>
<feature type="transmembrane region" description="Helical" evidence="1">
    <location>
        <begin position="122"/>
        <end position="145"/>
    </location>
</feature>
<feature type="transmembrane region" description="Helical" evidence="1">
    <location>
        <begin position="34"/>
        <end position="64"/>
    </location>
</feature>
<feature type="transmembrane region" description="Helical" evidence="1">
    <location>
        <begin position="157"/>
        <end position="175"/>
    </location>
</feature>
<evidence type="ECO:0000313" key="3">
    <source>
        <dbReference type="Proteomes" id="UP000799750"/>
    </source>
</evidence>
<name>A0A6A6R800_9PEZI</name>
<accession>A0A6A6R800</accession>